<comment type="subcellular location">
    <subcellularLocation>
        <location evidence="2">Cell outer membrane</location>
    </subcellularLocation>
</comment>
<proteinExistence type="inferred from homology"/>
<dbReference type="PANTHER" id="PTHR10612:SF34">
    <property type="entry name" value="APOLIPOPROTEIN D"/>
    <property type="match status" value="1"/>
</dbReference>
<dbReference type="Gene3D" id="2.40.128.20">
    <property type="match status" value="1"/>
</dbReference>
<evidence type="ECO:0000256" key="2">
    <source>
        <dbReference type="PIRNR" id="PIRNR036893"/>
    </source>
</evidence>
<dbReference type="OrthoDB" id="9793905at2"/>
<organism evidence="4 5">
    <name type="scientific">Simplicispira metamorpha</name>
    <dbReference type="NCBI Taxonomy" id="80881"/>
    <lineage>
        <taxon>Bacteria</taxon>
        <taxon>Pseudomonadati</taxon>
        <taxon>Pseudomonadota</taxon>
        <taxon>Betaproteobacteria</taxon>
        <taxon>Burkholderiales</taxon>
        <taxon>Comamonadaceae</taxon>
        <taxon>Simplicispira</taxon>
    </lineage>
</organism>
<dbReference type="PANTHER" id="PTHR10612">
    <property type="entry name" value="APOLIPOPROTEIN D"/>
    <property type="match status" value="1"/>
</dbReference>
<feature type="signal peptide" evidence="2">
    <location>
        <begin position="1"/>
        <end position="25"/>
    </location>
</feature>
<comment type="similarity">
    <text evidence="1 2">Belongs to the calycin superfamily. Lipocalin family.</text>
</comment>
<dbReference type="GO" id="GO:0008289">
    <property type="term" value="F:lipid binding"/>
    <property type="evidence" value="ECO:0007669"/>
    <property type="project" value="UniProtKB-UniRule"/>
</dbReference>
<comment type="subunit">
    <text evidence="2">Homodimer.</text>
</comment>
<evidence type="ECO:0000256" key="1">
    <source>
        <dbReference type="ARBA" id="ARBA00006889"/>
    </source>
</evidence>
<dbReference type="InterPro" id="IPR012674">
    <property type="entry name" value="Calycin"/>
</dbReference>
<dbReference type="InterPro" id="IPR002446">
    <property type="entry name" value="Lipocalin_bac"/>
</dbReference>
<sequence length="200" mass="21689">MYPPLSFTAPALAALLSLGCLSALAADTDASSAASVPAASASTGALHPIATLDLPRYMGTWFEIAKYPNWFQKKCTGATQAQYRLQPDDTVQVINRCRLQNGVLNEAMGVARQLGAATSAQLQVRFAPAWLGWLPGVWGDYWVIDLDAQYQLVAVSEPKKEYLWILARTPQVDAAAYQALLQRLAGMGFDLGRLETSPQD</sequence>
<gene>
    <name evidence="4" type="ORF">EV674_10519</name>
</gene>
<evidence type="ECO:0000313" key="4">
    <source>
        <dbReference type="EMBL" id="TCP19342.1"/>
    </source>
</evidence>
<comment type="caution">
    <text evidence="4">The sequence shown here is derived from an EMBL/GenBank/DDBJ whole genome shotgun (WGS) entry which is preliminary data.</text>
</comment>
<dbReference type="PIRSF" id="PIRSF036893">
    <property type="entry name" value="Lipocalin_ApoD"/>
    <property type="match status" value="1"/>
</dbReference>
<dbReference type="AlphaFoldDB" id="A0A4R2NE31"/>
<keyword evidence="2" id="KW-0732">Signal</keyword>
<keyword evidence="2" id="KW-0998">Cell outer membrane</keyword>
<dbReference type="Pfam" id="PF08212">
    <property type="entry name" value="Lipocalin_2"/>
    <property type="match status" value="1"/>
</dbReference>
<dbReference type="Proteomes" id="UP000295182">
    <property type="component" value="Unassembled WGS sequence"/>
</dbReference>
<feature type="domain" description="Lipocalin/cytosolic fatty-acid binding" evidence="3">
    <location>
        <begin position="52"/>
        <end position="199"/>
    </location>
</feature>
<evidence type="ECO:0000313" key="5">
    <source>
        <dbReference type="Proteomes" id="UP000295182"/>
    </source>
</evidence>
<dbReference type="InterPro" id="IPR022271">
    <property type="entry name" value="Lipocalin_ApoD"/>
</dbReference>
<dbReference type="GO" id="GO:0006950">
    <property type="term" value="P:response to stress"/>
    <property type="evidence" value="ECO:0007669"/>
    <property type="project" value="UniProtKB-ARBA"/>
</dbReference>
<keyword evidence="2" id="KW-0446">Lipid-binding</keyword>
<evidence type="ECO:0000259" key="3">
    <source>
        <dbReference type="Pfam" id="PF08212"/>
    </source>
</evidence>
<protein>
    <recommendedName>
        <fullName evidence="2">Outer membrane lipoprotein Blc</fullName>
    </recommendedName>
</protein>
<keyword evidence="2" id="KW-0472">Membrane</keyword>
<feature type="chain" id="PRO_5021060386" description="Outer membrane lipoprotein Blc" evidence="2">
    <location>
        <begin position="26"/>
        <end position="200"/>
    </location>
</feature>
<name>A0A4R2NE31_9BURK</name>
<dbReference type="PRINTS" id="PR01171">
    <property type="entry name" value="BCTLIPOCALIN"/>
</dbReference>
<dbReference type="GO" id="GO:0009279">
    <property type="term" value="C:cell outer membrane"/>
    <property type="evidence" value="ECO:0007669"/>
    <property type="project" value="UniProtKB-SubCell"/>
</dbReference>
<dbReference type="InterPro" id="IPR000566">
    <property type="entry name" value="Lipocln_cytosolic_FA-bd_dom"/>
</dbReference>
<comment type="function">
    <text evidence="2">Involved in the storage or transport of lipids necessary for membrane maintenance under stressful conditions. Displays a binding preference for lysophospholipids.</text>
</comment>
<reference evidence="4 5" key="1">
    <citation type="submission" date="2019-03" db="EMBL/GenBank/DDBJ databases">
        <title>Genomic Encyclopedia of Type Strains, Phase IV (KMG-IV): sequencing the most valuable type-strain genomes for metagenomic binning, comparative biology and taxonomic classification.</title>
        <authorList>
            <person name="Goeker M."/>
        </authorList>
    </citation>
    <scope>NUCLEOTIDE SEQUENCE [LARGE SCALE GENOMIC DNA]</scope>
    <source>
        <strain evidence="4 5">DSM 1837</strain>
    </source>
</reference>
<keyword evidence="5" id="KW-1185">Reference proteome</keyword>
<keyword evidence="2 4" id="KW-0449">Lipoprotein</keyword>
<dbReference type="CDD" id="cd19438">
    <property type="entry name" value="lipocalin_Blc-like"/>
    <property type="match status" value="1"/>
</dbReference>
<dbReference type="RefSeq" id="WP_119012078.1">
    <property type="nucleotide sequence ID" value="NZ_QXNC01000003.1"/>
</dbReference>
<accession>A0A4R2NE31</accession>
<dbReference type="InterPro" id="IPR047202">
    <property type="entry name" value="Lipocalin_Blc-like_dom"/>
</dbReference>
<dbReference type="EMBL" id="SLXH01000005">
    <property type="protein sequence ID" value="TCP19342.1"/>
    <property type="molecule type" value="Genomic_DNA"/>
</dbReference>
<dbReference type="SUPFAM" id="SSF50814">
    <property type="entry name" value="Lipocalins"/>
    <property type="match status" value="1"/>
</dbReference>